<proteinExistence type="predicted"/>
<sequence>GAAPTAWQAGRRDGDGSRREGSRPQVRLAVRRGHHCVSCRRGCRAGPVGRGDRGAGAGNGRLRLHPRAGGARRGLRRGRPGALADRHRCLTRAGTAPGTDARRSRAGTSRTPPAAVVGRGPHRGTGAGGARQPRHAAVRPPRPPAESRGRPHHPVALGLAHRPGALGPGRLAGRLGAAPARRRRRPPVAAALVRRCRVGRGGRHGRPVHALPPARGAPLQPVRADARRPAPQLPAGARPGPGRGGRGGAGRRRVASYDRAQRLRLGDRGNAAGRRLRQPARRPAGGTGPVGRRARGGARPSPRRRRRHRPRGARRAARRRHPRPPPRQPDASSPCRHPRTCGPRRRCSGARAGGGRHPGGRSGPEHGQPGHRGPRRPGGARGHRRCGVVPPAAGAAGAPVPGRPDTAALASGVVRQSSHRPGTARSGRRLPASDGGSPV</sequence>
<feature type="region of interest" description="Disordered" evidence="1">
    <location>
        <begin position="1"/>
        <end position="26"/>
    </location>
</feature>
<gene>
    <name evidence="2" type="ORF">AVDCRST_MAG34-2231</name>
</gene>
<feature type="non-terminal residue" evidence="2">
    <location>
        <position position="439"/>
    </location>
</feature>
<feature type="compositionally biased region" description="Low complexity" evidence="1">
    <location>
        <begin position="387"/>
        <end position="400"/>
    </location>
</feature>
<feature type="compositionally biased region" description="Low complexity" evidence="1">
    <location>
        <begin position="229"/>
        <end position="238"/>
    </location>
</feature>
<dbReference type="AlphaFoldDB" id="A0A6J4MHI7"/>
<name>A0A6J4MHI7_9ACTN</name>
<feature type="non-terminal residue" evidence="2">
    <location>
        <position position="1"/>
    </location>
</feature>
<evidence type="ECO:0000313" key="2">
    <source>
        <dbReference type="EMBL" id="CAA9357903.1"/>
    </source>
</evidence>
<organism evidence="2">
    <name type="scientific">uncultured Nocardioidaceae bacterium</name>
    <dbReference type="NCBI Taxonomy" id="253824"/>
    <lineage>
        <taxon>Bacteria</taxon>
        <taxon>Bacillati</taxon>
        <taxon>Actinomycetota</taxon>
        <taxon>Actinomycetes</taxon>
        <taxon>Propionibacteriales</taxon>
        <taxon>Nocardioidaceae</taxon>
        <taxon>environmental samples</taxon>
    </lineage>
</organism>
<feature type="region of interest" description="Disordered" evidence="1">
    <location>
        <begin position="200"/>
        <end position="439"/>
    </location>
</feature>
<feature type="compositionally biased region" description="Gly residues" evidence="1">
    <location>
        <begin position="239"/>
        <end position="248"/>
    </location>
</feature>
<reference evidence="2" key="1">
    <citation type="submission" date="2020-02" db="EMBL/GenBank/DDBJ databases">
        <authorList>
            <person name="Meier V. D."/>
        </authorList>
    </citation>
    <scope>NUCLEOTIDE SEQUENCE</scope>
    <source>
        <strain evidence="2">AVDCRST_MAG34</strain>
    </source>
</reference>
<feature type="compositionally biased region" description="Basic residues" evidence="1">
    <location>
        <begin position="292"/>
        <end position="324"/>
    </location>
</feature>
<feature type="region of interest" description="Disordered" evidence="1">
    <location>
        <begin position="41"/>
        <end position="187"/>
    </location>
</feature>
<feature type="compositionally biased region" description="Basic residues" evidence="1">
    <location>
        <begin position="336"/>
        <end position="348"/>
    </location>
</feature>
<feature type="compositionally biased region" description="Gly residues" evidence="1">
    <location>
        <begin position="351"/>
        <end position="362"/>
    </location>
</feature>
<feature type="compositionally biased region" description="Basic and acidic residues" evidence="1">
    <location>
        <begin position="10"/>
        <end position="22"/>
    </location>
</feature>
<evidence type="ECO:0000256" key="1">
    <source>
        <dbReference type="SAM" id="MobiDB-lite"/>
    </source>
</evidence>
<feature type="compositionally biased region" description="Basic and acidic residues" evidence="1">
    <location>
        <begin position="255"/>
        <end position="267"/>
    </location>
</feature>
<feature type="compositionally biased region" description="Low complexity" evidence="1">
    <location>
        <begin position="162"/>
        <end position="179"/>
    </location>
</feature>
<dbReference type="EMBL" id="CADCUI010000056">
    <property type="protein sequence ID" value="CAA9357903.1"/>
    <property type="molecule type" value="Genomic_DNA"/>
</dbReference>
<protein>
    <submittedName>
        <fullName evidence="2">Peptidase, M48 family</fullName>
    </submittedName>
</protein>
<accession>A0A6J4MHI7</accession>